<name>A0A174TCY6_9FIRM</name>
<evidence type="ECO:0000313" key="3">
    <source>
        <dbReference type="EMBL" id="RGE67253.1"/>
    </source>
</evidence>
<protein>
    <recommendedName>
        <fullName evidence="6">Cell shape-determining protein</fullName>
    </recommendedName>
</protein>
<keyword evidence="1" id="KW-1133">Transmembrane helix</keyword>
<sequence>MKQKRYKVIVFGVITLLIAAYIFVEAPNLNPFFFSDGALFWAAVITIYIGAWALMRFGELTFQFTDRSARAFNYVPNRKFPRWTKILLAAPWVFYVALLIGSSFIFHSNAFRDQLGESEYREFSSDMQAVDLKQVPIVDEELAVVLADKKLGERAGLGSQVRLGTDAVTIQRVNGKLVWAVPLYHSGLFKWLTNLSGTPGYILVSATDVNDVQYVEDYRVKYQPGNYLMQDLTRHTRFFGGWFDGLTDPSFEIDDSGQPYWVYTTYRNLRGFSLPEATGAWIVNATTGEMHKYTIDTIPEWVDRIQPESFILTQINNKGEFVHGWLNFADRDKFRASQGHMIIYNNDRCYLFTGITSIGGDDSAIGFIMVDMVTKDSIVYQMPGATEEAAQGSAQGKVQHLGYQATFPLILNIDGQPTYFMALKDRSLLIKQYAFVSVENYSIVGTGETIDLALRDYQLGLKNSGISTGGSTTAQLQTATGVVLRVASEVDGGETSYKLLLEDRPGQIFIIPAMVSDELALTREGDRVRIEYSAQEGLSNQSTAFDNLSLPDA</sequence>
<dbReference type="Proteomes" id="UP000095765">
    <property type="component" value="Unassembled WGS sequence"/>
</dbReference>
<evidence type="ECO:0000313" key="4">
    <source>
        <dbReference type="Proteomes" id="UP000095765"/>
    </source>
</evidence>
<feature type="transmembrane region" description="Helical" evidence="1">
    <location>
        <begin position="86"/>
        <end position="106"/>
    </location>
</feature>
<feature type="transmembrane region" description="Helical" evidence="1">
    <location>
        <begin position="7"/>
        <end position="26"/>
    </location>
</feature>
<reference evidence="3 5" key="2">
    <citation type="submission" date="2018-08" db="EMBL/GenBank/DDBJ databases">
        <title>A genome reference for cultivated species of the human gut microbiota.</title>
        <authorList>
            <person name="Zou Y."/>
            <person name="Xue W."/>
            <person name="Luo G."/>
        </authorList>
    </citation>
    <scope>NUCLEOTIDE SEQUENCE [LARGE SCALE GENOMIC DNA]</scope>
    <source>
        <strain evidence="3 5">TF05-12AC</strain>
    </source>
</reference>
<evidence type="ECO:0000313" key="5">
    <source>
        <dbReference type="Proteomes" id="UP000260828"/>
    </source>
</evidence>
<gene>
    <name evidence="3" type="ORF">DXC40_10600</name>
    <name evidence="2" type="ORF">ERS852551_02938</name>
</gene>
<feature type="transmembrane region" description="Helical" evidence="1">
    <location>
        <begin position="38"/>
        <end position="57"/>
    </location>
</feature>
<dbReference type="EMBL" id="QVME01000005">
    <property type="protein sequence ID" value="RGE67253.1"/>
    <property type="molecule type" value="Genomic_DNA"/>
</dbReference>
<evidence type="ECO:0008006" key="6">
    <source>
        <dbReference type="Google" id="ProtNLM"/>
    </source>
</evidence>
<keyword evidence="1" id="KW-0472">Membrane</keyword>
<keyword evidence="1" id="KW-0812">Transmembrane</keyword>
<dbReference type="AlphaFoldDB" id="A0A174TCY6"/>
<proteinExistence type="predicted"/>
<organism evidence="2 4">
    <name type="scientific">Anaerotruncus colihominis</name>
    <dbReference type="NCBI Taxonomy" id="169435"/>
    <lineage>
        <taxon>Bacteria</taxon>
        <taxon>Bacillati</taxon>
        <taxon>Bacillota</taxon>
        <taxon>Clostridia</taxon>
        <taxon>Eubacteriales</taxon>
        <taxon>Oscillospiraceae</taxon>
        <taxon>Anaerotruncus</taxon>
    </lineage>
</organism>
<evidence type="ECO:0000313" key="2">
    <source>
        <dbReference type="EMBL" id="CUQ05565.1"/>
    </source>
</evidence>
<accession>A0A174TCY6</accession>
<evidence type="ECO:0000256" key="1">
    <source>
        <dbReference type="SAM" id="Phobius"/>
    </source>
</evidence>
<dbReference type="Proteomes" id="UP000260828">
    <property type="component" value="Unassembled WGS sequence"/>
</dbReference>
<reference evidence="2 4" key="1">
    <citation type="submission" date="2015-09" db="EMBL/GenBank/DDBJ databases">
        <authorList>
            <consortium name="Pathogen Informatics"/>
        </authorList>
    </citation>
    <scope>NUCLEOTIDE SEQUENCE [LARGE SCALE GENOMIC DNA]</scope>
    <source>
        <strain evidence="2 4">2789STDY5834939</strain>
    </source>
</reference>
<dbReference type="OrthoDB" id="3169575at2"/>
<dbReference type="RefSeq" id="WP_006874170.1">
    <property type="nucleotide sequence ID" value="NZ_CABIWA010000017.1"/>
</dbReference>
<dbReference type="EMBL" id="CZBE01000023">
    <property type="protein sequence ID" value="CUQ05565.1"/>
    <property type="molecule type" value="Genomic_DNA"/>
</dbReference>
<dbReference type="GeneID" id="72462654"/>